<keyword evidence="3 8" id="KW-0812">Transmembrane</keyword>
<name>A0ABT8T6A0_9BACT</name>
<evidence type="ECO:0000256" key="5">
    <source>
        <dbReference type="ARBA" id="ARBA00023136"/>
    </source>
</evidence>
<evidence type="ECO:0000259" key="9">
    <source>
        <dbReference type="Pfam" id="PF13145"/>
    </source>
</evidence>
<evidence type="ECO:0000256" key="7">
    <source>
        <dbReference type="ARBA" id="ARBA00038408"/>
    </source>
</evidence>
<dbReference type="InterPro" id="IPR000297">
    <property type="entry name" value="PPIase_PpiC"/>
</dbReference>
<dbReference type="PANTHER" id="PTHR47529">
    <property type="entry name" value="PEPTIDYL-PROLYL CIS-TRANS ISOMERASE D"/>
    <property type="match status" value="1"/>
</dbReference>
<dbReference type="Pfam" id="PF13624">
    <property type="entry name" value="SurA_N_3"/>
    <property type="match status" value="1"/>
</dbReference>
<evidence type="ECO:0000256" key="3">
    <source>
        <dbReference type="ARBA" id="ARBA00022692"/>
    </source>
</evidence>
<evidence type="ECO:0000256" key="8">
    <source>
        <dbReference type="SAM" id="Phobius"/>
    </source>
</evidence>
<keyword evidence="2" id="KW-1003">Cell membrane</keyword>
<reference evidence="10 11" key="1">
    <citation type="submission" date="2023-06" db="EMBL/GenBank/DDBJ databases">
        <title>Campylobacter magnum sp. nov., isolated from cecal contents of domestic pigs (Sus scrofa domesticus).</title>
        <authorList>
            <person name="Papic B."/>
            <person name="Gruntar I."/>
        </authorList>
    </citation>
    <scope>NUCLEOTIDE SEQUENCE [LARGE SCALE GENOMIC DNA]</scope>
    <source>
        <strain evidence="11">34484-21</strain>
    </source>
</reference>
<dbReference type="SUPFAM" id="SSF109998">
    <property type="entry name" value="Triger factor/SurA peptide-binding domain-like"/>
    <property type="match status" value="1"/>
</dbReference>
<keyword evidence="11" id="KW-1185">Reference proteome</keyword>
<evidence type="ECO:0000256" key="4">
    <source>
        <dbReference type="ARBA" id="ARBA00022989"/>
    </source>
</evidence>
<gene>
    <name evidence="10" type="ORF">Q2362_03150</name>
</gene>
<dbReference type="Pfam" id="PF13145">
    <property type="entry name" value="Rotamase_2"/>
    <property type="match status" value="1"/>
</dbReference>
<sequence>MITWMQKHKKYLVVTIWISTIAFVGAGFVGWGAYDFNKSRATSVAKVGDIDITMQKFQSGYSRLYSFYANNLGRDISDEEAEQMGLKEATLNSLIQESLLLNYASELGLSANDDEVIAELVATPSFQTNGAFDVKQYESVLKSLRTTPSAYEAELKDKLILSKLFRAFNLNANEIDTELIAANTLLNDEISAKIITASVIEVSEDELKASWEKSKDLYLTSQKYELLSYFIPASKENASDEKLKAFYEENRGDYRDGEDKIMSFEDAKPALIADFALKNAKRAALEEYVKIKKGESNATASTLLISNEDSKNLNIDEIKKAKIGEVLKPMESDGGFVIVKVQNIIKPQLKSYEEAKEQVKASVMANKTKKALEESAKTALNNKADFNLSAKVSKNDTEILGLSAENSVALINKIFSNNVKDGYIVFKDMAVAYEIKKQNLLDIEKFNTFKIAFSSNAAALKNSQLENGLLSSLAKRYKIEKYYK</sequence>
<keyword evidence="4 8" id="KW-1133">Transmembrane helix</keyword>
<evidence type="ECO:0000313" key="10">
    <source>
        <dbReference type="EMBL" id="MDO2409097.1"/>
    </source>
</evidence>
<keyword evidence="6" id="KW-0143">Chaperone</keyword>
<evidence type="ECO:0000256" key="1">
    <source>
        <dbReference type="ARBA" id="ARBA00004401"/>
    </source>
</evidence>
<comment type="similarity">
    <text evidence="7">Belongs to the PpiD chaperone family.</text>
</comment>
<feature type="transmembrane region" description="Helical" evidence="8">
    <location>
        <begin position="12"/>
        <end position="34"/>
    </location>
</feature>
<proteinExistence type="inferred from homology"/>
<dbReference type="Gene3D" id="1.10.4030.10">
    <property type="entry name" value="Porin chaperone SurA, peptide-binding domain"/>
    <property type="match status" value="1"/>
</dbReference>
<dbReference type="RefSeq" id="WP_302243919.1">
    <property type="nucleotide sequence ID" value="NZ_JAULJQ010000003.1"/>
</dbReference>
<feature type="domain" description="PpiC" evidence="9">
    <location>
        <begin position="239"/>
        <end position="357"/>
    </location>
</feature>
<evidence type="ECO:0000256" key="2">
    <source>
        <dbReference type="ARBA" id="ARBA00022475"/>
    </source>
</evidence>
<dbReference type="Proteomes" id="UP001171111">
    <property type="component" value="Unassembled WGS sequence"/>
</dbReference>
<organism evidence="10 11">
    <name type="scientific">Campylobacter magnus</name>
    <dbReference type="NCBI Taxonomy" id="3026462"/>
    <lineage>
        <taxon>Bacteria</taxon>
        <taxon>Pseudomonadati</taxon>
        <taxon>Campylobacterota</taxon>
        <taxon>Epsilonproteobacteria</taxon>
        <taxon>Campylobacterales</taxon>
        <taxon>Campylobacteraceae</taxon>
        <taxon>Campylobacter</taxon>
    </lineage>
</organism>
<evidence type="ECO:0000256" key="6">
    <source>
        <dbReference type="ARBA" id="ARBA00023186"/>
    </source>
</evidence>
<dbReference type="InterPro" id="IPR027304">
    <property type="entry name" value="Trigger_fact/SurA_dom_sf"/>
</dbReference>
<dbReference type="PANTHER" id="PTHR47529:SF1">
    <property type="entry name" value="PERIPLASMIC CHAPERONE PPID"/>
    <property type="match status" value="1"/>
</dbReference>
<accession>A0ABT8T6A0</accession>
<comment type="subcellular location">
    <subcellularLocation>
        <location evidence="1">Cell membrane</location>
        <topology evidence="1">Single-pass type II membrane protein</topology>
    </subcellularLocation>
</comment>
<evidence type="ECO:0000313" key="11">
    <source>
        <dbReference type="Proteomes" id="UP001171111"/>
    </source>
</evidence>
<comment type="caution">
    <text evidence="10">The sequence shown here is derived from an EMBL/GenBank/DDBJ whole genome shotgun (WGS) entry which is preliminary data.</text>
</comment>
<protein>
    <submittedName>
        <fullName evidence="10">SurA N-terminal domain-containing protein</fullName>
    </submittedName>
</protein>
<keyword evidence="5 8" id="KW-0472">Membrane</keyword>
<dbReference type="InterPro" id="IPR052029">
    <property type="entry name" value="PpiD_chaperone"/>
</dbReference>
<dbReference type="EMBL" id="JAULJQ010000003">
    <property type="protein sequence ID" value="MDO2409097.1"/>
    <property type="molecule type" value="Genomic_DNA"/>
</dbReference>